<dbReference type="PANTHER" id="PTHR31096">
    <property type="entry name" value="ACT DOMAIN-CONTAINING PROTEIN ACR4-RELATED"/>
    <property type="match status" value="1"/>
</dbReference>
<sequence length="260" mass="29792">MEQVTTRDLIAKNRLDDNTVNFNGHGLALYRDDRYLDEPTLDTGKRMKFYADYLAHFQGVFPCIYPLVNFFCMVDDEFLERLKLVNETRKVVNYEERGRVLWAMDGCNYKAAVGGSLSENLVALASLRYKSIGGHVLNVAMMSSERNMQWYTYLDEYEKLVIRMKTPKVVIDNVVCPIATLMKVDGARRDGILLDVVQVLAYQNLSIKRLTFHQMVNGAYMSLESSFHDRSHEFNGLTVLELTGTDRVGLLSEVFVVLVF</sequence>
<keyword evidence="4" id="KW-1185">Reference proteome</keyword>
<dbReference type="EMBL" id="JBBPBM010000001">
    <property type="protein sequence ID" value="KAK8601494.1"/>
    <property type="molecule type" value="Genomic_DNA"/>
</dbReference>
<comment type="function">
    <text evidence="2">Binds amino acids.</text>
</comment>
<accession>A0ABR2GF22</accession>
<dbReference type="InterPro" id="IPR018203">
    <property type="entry name" value="GDP_dissociation_inhibitor"/>
</dbReference>
<dbReference type="Pfam" id="PF00996">
    <property type="entry name" value="GDI"/>
    <property type="match status" value="1"/>
</dbReference>
<proteinExistence type="predicted"/>
<gene>
    <name evidence="3" type="ORF">V6N12_051326</name>
</gene>
<keyword evidence="1 2" id="KW-0677">Repeat</keyword>
<dbReference type="Gene3D" id="1.10.405.10">
    <property type="entry name" value="Guanine Nucleotide Dissociation Inhibitor, domain 1"/>
    <property type="match status" value="1"/>
</dbReference>
<name>A0ABR2GF22_9ROSI</name>
<dbReference type="InterPro" id="IPR040217">
    <property type="entry name" value="ACR1-12"/>
</dbReference>
<evidence type="ECO:0000313" key="3">
    <source>
        <dbReference type="EMBL" id="KAK8601494.1"/>
    </source>
</evidence>
<evidence type="ECO:0000256" key="1">
    <source>
        <dbReference type="ARBA" id="ARBA00022737"/>
    </source>
</evidence>
<dbReference type="PANTHER" id="PTHR31096:SF6">
    <property type="entry name" value="ACT DOMAIN-CONTAINING PROTEIN ACR8"/>
    <property type="match status" value="1"/>
</dbReference>
<dbReference type="Proteomes" id="UP001472677">
    <property type="component" value="Unassembled WGS sequence"/>
</dbReference>
<evidence type="ECO:0000313" key="4">
    <source>
        <dbReference type="Proteomes" id="UP001472677"/>
    </source>
</evidence>
<evidence type="ECO:0000256" key="2">
    <source>
        <dbReference type="RuleBase" id="RU369043"/>
    </source>
</evidence>
<comment type="caution">
    <text evidence="3">The sequence shown here is derived from an EMBL/GenBank/DDBJ whole genome shotgun (WGS) entry which is preliminary data.</text>
</comment>
<organism evidence="3 4">
    <name type="scientific">Hibiscus sabdariffa</name>
    <name type="common">roselle</name>
    <dbReference type="NCBI Taxonomy" id="183260"/>
    <lineage>
        <taxon>Eukaryota</taxon>
        <taxon>Viridiplantae</taxon>
        <taxon>Streptophyta</taxon>
        <taxon>Embryophyta</taxon>
        <taxon>Tracheophyta</taxon>
        <taxon>Spermatophyta</taxon>
        <taxon>Magnoliopsida</taxon>
        <taxon>eudicotyledons</taxon>
        <taxon>Gunneridae</taxon>
        <taxon>Pentapetalae</taxon>
        <taxon>rosids</taxon>
        <taxon>malvids</taxon>
        <taxon>Malvales</taxon>
        <taxon>Malvaceae</taxon>
        <taxon>Malvoideae</taxon>
        <taxon>Hibiscus</taxon>
    </lineage>
</organism>
<reference evidence="3 4" key="1">
    <citation type="journal article" date="2024" name="G3 (Bethesda)">
        <title>Genome assembly of Hibiscus sabdariffa L. provides insights into metabolisms of medicinal natural products.</title>
        <authorList>
            <person name="Kim T."/>
        </authorList>
    </citation>
    <scope>NUCLEOTIDE SEQUENCE [LARGE SCALE GENOMIC DNA]</scope>
    <source>
        <strain evidence="3">TK-2024</strain>
        <tissue evidence="3">Old leaves</tissue>
    </source>
</reference>
<protein>
    <recommendedName>
        <fullName evidence="2">ACT domain-containing protein ACR</fullName>
    </recommendedName>
    <alternativeName>
        <fullName evidence="2">Protein ACT DOMAIN REPEATS</fullName>
    </alternativeName>
</protein>